<dbReference type="SUPFAM" id="SSF53474">
    <property type="entry name" value="alpha/beta-Hydrolases"/>
    <property type="match status" value="1"/>
</dbReference>
<organism evidence="2 3">
    <name type="scientific">Kribbella koreensis</name>
    <dbReference type="NCBI Taxonomy" id="57909"/>
    <lineage>
        <taxon>Bacteria</taxon>
        <taxon>Bacillati</taxon>
        <taxon>Actinomycetota</taxon>
        <taxon>Actinomycetes</taxon>
        <taxon>Propionibacteriales</taxon>
        <taxon>Kribbellaceae</taxon>
        <taxon>Kribbella</taxon>
    </lineage>
</organism>
<dbReference type="EMBL" id="BAAAHK010000023">
    <property type="protein sequence ID" value="GAA0961989.1"/>
    <property type="molecule type" value="Genomic_DNA"/>
</dbReference>
<keyword evidence="3" id="KW-1185">Reference proteome</keyword>
<evidence type="ECO:0000259" key="1">
    <source>
        <dbReference type="Pfam" id="PF12697"/>
    </source>
</evidence>
<dbReference type="InterPro" id="IPR029058">
    <property type="entry name" value="AB_hydrolase_fold"/>
</dbReference>
<evidence type="ECO:0000313" key="3">
    <source>
        <dbReference type="Proteomes" id="UP001500542"/>
    </source>
</evidence>
<comment type="caution">
    <text evidence="2">The sequence shown here is derived from an EMBL/GenBank/DDBJ whole genome shotgun (WGS) entry which is preliminary data.</text>
</comment>
<sequence length="258" mass="27424">MQKVTSADGTSIAYDRLGEGPAVVLVCGGSVDRMSNAPLAALLAQSYTVYNYDRRGRGDSGDAEVYAIEREFEDLDAIFAAAGGSAHLYGTSSGAALALLATAAGRPVNKLALWEPPYFLEGAEGRPVADTASIYRGFVAEGRRDKAAEYFMAEVVGMPAEFVAQAKASPWWPAQEAIAHTLAYDATVMGDYSIPVEAIKSIKQPARVLTGGVAWPWMSDSNKAVAELLQDGSHVVLAEQQHNVDPAVLAPALKEFWA</sequence>
<dbReference type="Gene3D" id="3.40.50.1820">
    <property type="entry name" value="alpha/beta hydrolase"/>
    <property type="match status" value="1"/>
</dbReference>
<proteinExistence type="predicted"/>
<dbReference type="RefSeq" id="WP_343983111.1">
    <property type="nucleotide sequence ID" value="NZ_BAAAHK010000023.1"/>
</dbReference>
<reference evidence="2 3" key="1">
    <citation type="journal article" date="2019" name="Int. J. Syst. Evol. Microbiol.">
        <title>The Global Catalogue of Microorganisms (GCM) 10K type strain sequencing project: providing services to taxonomists for standard genome sequencing and annotation.</title>
        <authorList>
            <consortium name="The Broad Institute Genomics Platform"/>
            <consortium name="The Broad Institute Genome Sequencing Center for Infectious Disease"/>
            <person name="Wu L."/>
            <person name="Ma J."/>
        </authorList>
    </citation>
    <scope>NUCLEOTIDE SEQUENCE [LARGE SCALE GENOMIC DNA]</scope>
    <source>
        <strain evidence="2 3">JCM 10977</strain>
    </source>
</reference>
<evidence type="ECO:0000313" key="2">
    <source>
        <dbReference type="EMBL" id="GAA0961989.1"/>
    </source>
</evidence>
<keyword evidence="2" id="KW-0378">Hydrolase</keyword>
<name>A0ABN1RQZ2_9ACTN</name>
<dbReference type="GO" id="GO:0016787">
    <property type="term" value="F:hydrolase activity"/>
    <property type="evidence" value="ECO:0007669"/>
    <property type="project" value="UniProtKB-KW"/>
</dbReference>
<accession>A0ABN1RQZ2</accession>
<protein>
    <submittedName>
        <fullName evidence="2">Alpha/beta hydrolase</fullName>
    </submittedName>
</protein>
<dbReference type="Pfam" id="PF12697">
    <property type="entry name" value="Abhydrolase_6"/>
    <property type="match status" value="1"/>
</dbReference>
<feature type="domain" description="AB hydrolase-1" evidence="1">
    <location>
        <begin position="23"/>
        <end position="240"/>
    </location>
</feature>
<gene>
    <name evidence="2" type="ORF">GCM10009554_79170</name>
</gene>
<dbReference type="InterPro" id="IPR000073">
    <property type="entry name" value="AB_hydrolase_1"/>
</dbReference>
<dbReference type="Proteomes" id="UP001500542">
    <property type="component" value="Unassembled WGS sequence"/>
</dbReference>